<sequence length="175" mass="20161">MFGTVIYPILFPNAFLFVSSHEGSHQDIVSWLLGYSLDSNPILRITLMFLGYKRLYFSQVPDVDILKHPIGNPSWKDDIHLKEGHPLTLKSSQKAKWIEDVKRHKFPPIEKCQQILDDVDGEISMDCLKTLVNPLGYMDIDHHFTLDHLSEKNDNEAILKATAQSIMEEKYPEPQ</sequence>
<dbReference type="AlphaFoldDB" id="A0AAV4NH56"/>
<evidence type="ECO:0000313" key="2">
    <source>
        <dbReference type="Proteomes" id="UP001054945"/>
    </source>
</evidence>
<gene>
    <name evidence="1" type="ORF">CEXT_295351</name>
</gene>
<organism evidence="1 2">
    <name type="scientific">Caerostris extrusa</name>
    <name type="common">Bark spider</name>
    <name type="synonym">Caerostris bankana</name>
    <dbReference type="NCBI Taxonomy" id="172846"/>
    <lineage>
        <taxon>Eukaryota</taxon>
        <taxon>Metazoa</taxon>
        <taxon>Ecdysozoa</taxon>
        <taxon>Arthropoda</taxon>
        <taxon>Chelicerata</taxon>
        <taxon>Arachnida</taxon>
        <taxon>Araneae</taxon>
        <taxon>Araneomorphae</taxon>
        <taxon>Entelegynae</taxon>
        <taxon>Araneoidea</taxon>
        <taxon>Araneidae</taxon>
        <taxon>Caerostris</taxon>
    </lineage>
</organism>
<name>A0AAV4NH56_CAEEX</name>
<dbReference type="EMBL" id="BPLR01003374">
    <property type="protein sequence ID" value="GIX83843.1"/>
    <property type="molecule type" value="Genomic_DNA"/>
</dbReference>
<evidence type="ECO:0000313" key="1">
    <source>
        <dbReference type="EMBL" id="GIX83843.1"/>
    </source>
</evidence>
<comment type="caution">
    <text evidence="1">The sequence shown here is derived from an EMBL/GenBank/DDBJ whole genome shotgun (WGS) entry which is preliminary data.</text>
</comment>
<proteinExistence type="predicted"/>
<dbReference type="Proteomes" id="UP001054945">
    <property type="component" value="Unassembled WGS sequence"/>
</dbReference>
<accession>A0AAV4NH56</accession>
<protein>
    <submittedName>
        <fullName evidence="1">Uncharacterized protein</fullName>
    </submittedName>
</protein>
<reference evidence="1 2" key="1">
    <citation type="submission" date="2021-06" db="EMBL/GenBank/DDBJ databases">
        <title>Caerostris extrusa draft genome.</title>
        <authorList>
            <person name="Kono N."/>
            <person name="Arakawa K."/>
        </authorList>
    </citation>
    <scope>NUCLEOTIDE SEQUENCE [LARGE SCALE GENOMIC DNA]</scope>
</reference>
<keyword evidence="2" id="KW-1185">Reference proteome</keyword>